<gene>
    <name evidence="9" type="ORF">LTR25_001705</name>
</gene>
<protein>
    <recommendedName>
        <fullName evidence="11">DNA2/NAM7 helicase-like C-terminal domain-containing protein</fullName>
    </recommendedName>
</protein>
<dbReference type="InterPro" id="IPR047187">
    <property type="entry name" value="SF1_C_Upf1"/>
</dbReference>
<reference evidence="9 10" key="1">
    <citation type="submission" date="2023-06" db="EMBL/GenBank/DDBJ databases">
        <title>Black Yeasts Isolated from many extreme environments.</title>
        <authorList>
            <person name="Coleine C."/>
            <person name="Stajich J.E."/>
            <person name="Selbmann L."/>
        </authorList>
    </citation>
    <scope>NUCLEOTIDE SEQUENCE [LARGE SCALE GENOMIC DNA]</scope>
    <source>
        <strain evidence="9 10">CCFEE 5887</strain>
    </source>
</reference>
<evidence type="ECO:0008006" key="11">
    <source>
        <dbReference type="Google" id="ProtNLM"/>
    </source>
</evidence>
<evidence type="ECO:0000256" key="2">
    <source>
        <dbReference type="ARBA" id="ARBA00022741"/>
    </source>
</evidence>
<feature type="region of interest" description="Disordered" evidence="6">
    <location>
        <begin position="371"/>
        <end position="397"/>
    </location>
</feature>
<evidence type="ECO:0000256" key="5">
    <source>
        <dbReference type="ARBA" id="ARBA00022840"/>
    </source>
</evidence>
<evidence type="ECO:0000313" key="10">
    <source>
        <dbReference type="Proteomes" id="UP001345827"/>
    </source>
</evidence>
<dbReference type="InterPro" id="IPR027417">
    <property type="entry name" value="P-loop_NTPase"/>
</dbReference>
<dbReference type="CDD" id="cd18808">
    <property type="entry name" value="SF1_C_Upf1"/>
    <property type="match status" value="1"/>
</dbReference>
<dbReference type="AlphaFoldDB" id="A0AAV9QLL6"/>
<evidence type="ECO:0000259" key="8">
    <source>
        <dbReference type="Pfam" id="PF13087"/>
    </source>
</evidence>
<keyword evidence="5" id="KW-0067">ATP-binding</keyword>
<evidence type="ECO:0000313" key="9">
    <source>
        <dbReference type="EMBL" id="KAK5544090.1"/>
    </source>
</evidence>
<keyword evidence="2" id="KW-0547">Nucleotide-binding</keyword>
<dbReference type="GO" id="GO:0016787">
    <property type="term" value="F:hydrolase activity"/>
    <property type="evidence" value="ECO:0007669"/>
    <property type="project" value="UniProtKB-KW"/>
</dbReference>
<proteinExistence type="inferred from homology"/>
<evidence type="ECO:0000256" key="3">
    <source>
        <dbReference type="ARBA" id="ARBA00022801"/>
    </source>
</evidence>
<sequence length="805" mass="90545">MSKSVDDVDALTTMFADIDPTLFDEICPSDDKARSARVKFTDFQDYLRTMGRGAQRLEEETMKEEKAPIDSCNIKLLRLGDNNNNEYNAIFRTPAGYRGKLEPGDRAVAYLKIEETQDSNIEETKGGPWDMRMIEPPAYARRGEITAVLARRWNEDHDKWFDERELPTITPPSDRKGGAELGYILKQRGIEARIEPVDRHSLWVYIKKAYFQLHTLSLSTRLSPVEQSVLDFLVGDFTSLKAFNIYDTLMNKSLASETCMELNDSQKEAIHMGTKAPGGFVVCHGGPGTGKTHFVMQAITPFLKDSACDHHLLLTAATNRGVDSMACELHERLKNLSNHDALLKNRYILRVHSVKTEKAILMRYAAKSRRRKLGQKISKSAQGAGSSSSQSRGPESSISAHCSTFSVCKFELVNDQRVQNINLSIGQKALELIGLHHGGQPSTTNQNLPQCAKDFVRLYNSYGLGEVFSKEDEEYLDRVLDQVLGWTIQGATTLCATVGGAADDTVSTNFSDAELIVMDEAARMPEHEVWTLLAFYPKAIGKIMVGDPDQLGAYVKEYVHVKPYLPQLSMSLQERAQLAEFPSAFFTLQYRAVPQIAALYNRACYLNQLVDHETTFLDNGKRLLARQVVAHNNDKYGISASVIFYETKVAKEMQAYQKSKVCFGGVEKPCTIAILTPYRGQYNVLCVAKEKMAKRYPEAEKVLVEMVGKSQGIEYDIVIADPVIASARRCFLTKNRLNVLFSRARQGLYVVGSYAKWSAMEKEHAPHLQAFIEELHQYRITWTPSNALRSEFIDHLDFVSSYDSD</sequence>
<evidence type="ECO:0000256" key="4">
    <source>
        <dbReference type="ARBA" id="ARBA00022806"/>
    </source>
</evidence>
<dbReference type="GO" id="GO:0005524">
    <property type="term" value="F:ATP binding"/>
    <property type="evidence" value="ECO:0007669"/>
    <property type="project" value="UniProtKB-KW"/>
</dbReference>
<feature type="compositionally biased region" description="Low complexity" evidence="6">
    <location>
        <begin position="376"/>
        <end position="397"/>
    </location>
</feature>
<keyword evidence="10" id="KW-1185">Reference proteome</keyword>
<name>A0AAV9QLL6_9PEZI</name>
<evidence type="ECO:0000256" key="6">
    <source>
        <dbReference type="SAM" id="MobiDB-lite"/>
    </source>
</evidence>
<dbReference type="InterPro" id="IPR041679">
    <property type="entry name" value="DNA2/NAM7-like_C"/>
</dbReference>
<dbReference type="Pfam" id="PF13086">
    <property type="entry name" value="AAA_11"/>
    <property type="match status" value="1"/>
</dbReference>
<keyword evidence="4" id="KW-0347">Helicase</keyword>
<accession>A0AAV9QLL6</accession>
<dbReference type="EMBL" id="JAXLQG010000002">
    <property type="protein sequence ID" value="KAK5544090.1"/>
    <property type="molecule type" value="Genomic_DNA"/>
</dbReference>
<feature type="domain" description="DNA2/NAM7 helicase helicase" evidence="7">
    <location>
        <begin position="261"/>
        <end position="556"/>
    </location>
</feature>
<dbReference type="PANTHER" id="PTHR43788:SF8">
    <property type="entry name" value="DNA-BINDING PROTEIN SMUBP-2"/>
    <property type="match status" value="1"/>
</dbReference>
<evidence type="ECO:0000256" key="1">
    <source>
        <dbReference type="ARBA" id="ARBA00007913"/>
    </source>
</evidence>
<comment type="similarity">
    <text evidence="1">Belongs to the DNA2/NAM7 helicase family.</text>
</comment>
<dbReference type="PANTHER" id="PTHR43788">
    <property type="entry name" value="DNA2/NAM7 HELICASE FAMILY MEMBER"/>
    <property type="match status" value="1"/>
</dbReference>
<dbReference type="Gene3D" id="3.40.50.300">
    <property type="entry name" value="P-loop containing nucleotide triphosphate hydrolases"/>
    <property type="match status" value="2"/>
</dbReference>
<dbReference type="InterPro" id="IPR041677">
    <property type="entry name" value="DNA2/NAM7_AAA_11"/>
</dbReference>
<dbReference type="InterPro" id="IPR050534">
    <property type="entry name" value="Coronavir_polyprotein_1ab"/>
</dbReference>
<comment type="caution">
    <text evidence="9">The sequence shown here is derived from an EMBL/GenBank/DDBJ whole genome shotgun (WGS) entry which is preliminary data.</text>
</comment>
<dbReference type="Pfam" id="PF13087">
    <property type="entry name" value="AAA_12"/>
    <property type="match status" value="1"/>
</dbReference>
<dbReference type="Proteomes" id="UP001345827">
    <property type="component" value="Unassembled WGS sequence"/>
</dbReference>
<keyword evidence="3" id="KW-0378">Hydrolase</keyword>
<evidence type="ECO:0000259" key="7">
    <source>
        <dbReference type="Pfam" id="PF13086"/>
    </source>
</evidence>
<feature type="domain" description="DNA2/NAM7 helicase-like C-terminal" evidence="8">
    <location>
        <begin position="569"/>
        <end position="753"/>
    </location>
</feature>
<organism evidence="9 10">
    <name type="scientific">Vermiconidia calcicola</name>
    <dbReference type="NCBI Taxonomy" id="1690605"/>
    <lineage>
        <taxon>Eukaryota</taxon>
        <taxon>Fungi</taxon>
        <taxon>Dikarya</taxon>
        <taxon>Ascomycota</taxon>
        <taxon>Pezizomycotina</taxon>
        <taxon>Dothideomycetes</taxon>
        <taxon>Dothideomycetidae</taxon>
        <taxon>Mycosphaerellales</taxon>
        <taxon>Extremaceae</taxon>
        <taxon>Vermiconidia</taxon>
    </lineage>
</organism>
<dbReference type="GO" id="GO:0043139">
    <property type="term" value="F:5'-3' DNA helicase activity"/>
    <property type="evidence" value="ECO:0007669"/>
    <property type="project" value="TreeGrafter"/>
</dbReference>
<dbReference type="SUPFAM" id="SSF52540">
    <property type="entry name" value="P-loop containing nucleoside triphosphate hydrolases"/>
    <property type="match status" value="1"/>
</dbReference>